<dbReference type="AlphaFoldDB" id="A0A917UPN3"/>
<dbReference type="PROSITE" id="PS00893">
    <property type="entry name" value="NUDIX_BOX"/>
    <property type="match status" value="1"/>
</dbReference>
<dbReference type="PANTHER" id="PTHR43222">
    <property type="entry name" value="NUDIX HYDROLASE 23"/>
    <property type="match status" value="1"/>
</dbReference>
<keyword evidence="2 4" id="KW-0378">Hydrolase</keyword>
<dbReference type="Pfam" id="PF00293">
    <property type="entry name" value="NUDIX"/>
    <property type="match status" value="1"/>
</dbReference>
<evidence type="ECO:0000256" key="3">
    <source>
        <dbReference type="ARBA" id="ARBA00022842"/>
    </source>
</evidence>
<dbReference type="InterPro" id="IPR000086">
    <property type="entry name" value="NUDIX_hydrolase_dom"/>
</dbReference>
<keyword evidence="7" id="KW-1185">Reference proteome</keyword>
<dbReference type="PANTHER" id="PTHR43222:SF2">
    <property type="entry name" value="NUDIX HYDROLASE 23, CHLOROPLASTIC"/>
    <property type="match status" value="1"/>
</dbReference>
<comment type="similarity">
    <text evidence="4">Belongs to the Nudix hydrolase family.</text>
</comment>
<name>A0A917UPN3_9DEIO</name>
<reference evidence="6" key="1">
    <citation type="journal article" date="2014" name="Int. J. Syst. Evol. Microbiol.">
        <title>Complete genome sequence of Corynebacterium casei LMG S-19264T (=DSM 44701T), isolated from a smear-ripened cheese.</title>
        <authorList>
            <consortium name="US DOE Joint Genome Institute (JGI-PGF)"/>
            <person name="Walter F."/>
            <person name="Albersmeier A."/>
            <person name="Kalinowski J."/>
            <person name="Ruckert C."/>
        </authorList>
    </citation>
    <scope>NUCLEOTIDE SEQUENCE</scope>
    <source>
        <strain evidence="6">JCM 14371</strain>
    </source>
</reference>
<keyword evidence="3" id="KW-0460">Magnesium</keyword>
<dbReference type="InterPro" id="IPR015797">
    <property type="entry name" value="NUDIX_hydrolase-like_dom_sf"/>
</dbReference>
<evidence type="ECO:0000256" key="2">
    <source>
        <dbReference type="ARBA" id="ARBA00022801"/>
    </source>
</evidence>
<dbReference type="SUPFAM" id="SSF55811">
    <property type="entry name" value="Nudix"/>
    <property type="match status" value="1"/>
</dbReference>
<evidence type="ECO:0000259" key="5">
    <source>
        <dbReference type="PROSITE" id="PS51462"/>
    </source>
</evidence>
<evidence type="ECO:0000256" key="1">
    <source>
        <dbReference type="ARBA" id="ARBA00001946"/>
    </source>
</evidence>
<dbReference type="RefSeq" id="WP_229670873.1">
    <property type="nucleotide sequence ID" value="NZ_BMOE01000004.1"/>
</dbReference>
<dbReference type="GO" id="GO:0016787">
    <property type="term" value="F:hydrolase activity"/>
    <property type="evidence" value="ECO:0007669"/>
    <property type="project" value="UniProtKB-KW"/>
</dbReference>
<reference evidence="6" key="2">
    <citation type="submission" date="2020-09" db="EMBL/GenBank/DDBJ databases">
        <authorList>
            <person name="Sun Q."/>
            <person name="Ohkuma M."/>
        </authorList>
    </citation>
    <scope>NUCLEOTIDE SEQUENCE</scope>
    <source>
        <strain evidence="6">JCM 14371</strain>
    </source>
</reference>
<dbReference type="PROSITE" id="PS51462">
    <property type="entry name" value="NUDIX"/>
    <property type="match status" value="1"/>
</dbReference>
<organism evidence="6 7">
    <name type="scientific">Deinococcus aquiradiocola</name>
    <dbReference type="NCBI Taxonomy" id="393059"/>
    <lineage>
        <taxon>Bacteria</taxon>
        <taxon>Thermotogati</taxon>
        <taxon>Deinococcota</taxon>
        <taxon>Deinococci</taxon>
        <taxon>Deinococcales</taxon>
        <taxon>Deinococcaceae</taxon>
        <taxon>Deinococcus</taxon>
    </lineage>
</organism>
<proteinExistence type="inferred from homology"/>
<gene>
    <name evidence="6" type="ORF">GCM10008939_16410</name>
</gene>
<dbReference type="EMBL" id="BMOE01000004">
    <property type="protein sequence ID" value="GGJ72688.1"/>
    <property type="molecule type" value="Genomic_DNA"/>
</dbReference>
<accession>A0A917UPN3</accession>
<comment type="cofactor">
    <cofactor evidence="1">
        <name>Mg(2+)</name>
        <dbReference type="ChEBI" id="CHEBI:18420"/>
    </cofactor>
</comment>
<dbReference type="CDD" id="cd02883">
    <property type="entry name" value="NUDIX_Hydrolase"/>
    <property type="match status" value="1"/>
</dbReference>
<evidence type="ECO:0000256" key="4">
    <source>
        <dbReference type="RuleBase" id="RU003476"/>
    </source>
</evidence>
<evidence type="ECO:0000313" key="6">
    <source>
        <dbReference type="EMBL" id="GGJ72688.1"/>
    </source>
</evidence>
<feature type="domain" description="Nudix hydrolase" evidence="5">
    <location>
        <begin position="15"/>
        <end position="130"/>
    </location>
</feature>
<dbReference type="PRINTS" id="PR00502">
    <property type="entry name" value="NUDIXFAMILY"/>
</dbReference>
<comment type="caution">
    <text evidence="6">The sequence shown here is derived from an EMBL/GenBank/DDBJ whole genome shotgun (WGS) entry which is preliminary data.</text>
</comment>
<dbReference type="Proteomes" id="UP000635726">
    <property type="component" value="Unassembled WGS sequence"/>
</dbReference>
<dbReference type="InterPro" id="IPR020476">
    <property type="entry name" value="Nudix_hydrolase"/>
</dbReference>
<dbReference type="Gene3D" id="3.90.79.10">
    <property type="entry name" value="Nucleoside Triphosphate Pyrophosphohydrolase"/>
    <property type="match status" value="1"/>
</dbReference>
<protein>
    <recommendedName>
        <fullName evidence="5">Nudix hydrolase domain-containing protein</fullName>
    </recommendedName>
</protein>
<sequence>MSRWAGPTNLSPGLERTGRACACVLHEGRVLMIGVGGGRWSLPGGGIEPGETAAGAAVREAWEEAGAHVAVEGTGFAVTSPRSGMASLIFLARLTRQEPSPEGRDCLWVDPTQSPWCDDDQLAPALAVLRERGWL</sequence>
<dbReference type="InterPro" id="IPR020084">
    <property type="entry name" value="NUDIX_hydrolase_CS"/>
</dbReference>
<evidence type="ECO:0000313" key="7">
    <source>
        <dbReference type="Proteomes" id="UP000635726"/>
    </source>
</evidence>